<gene>
    <name evidence="2" type="ORF">BKG62_03115</name>
</gene>
<keyword evidence="1" id="KW-0812">Transmembrane</keyword>
<proteinExistence type="predicted"/>
<feature type="transmembrane region" description="Helical" evidence="1">
    <location>
        <begin position="12"/>
        <end position="36"/>
    </location>
</feature>
<dbReference type="AlphaFoldDB" id="A0AB73MU63"/>
<evidence type="ECO:0000256" key="1">
    <source>
        <dbReference type="SAM" id="Phobius"/>
    </source>
</evidence>
<evidence type="ECO:0000313" key="2">
    <source>
        <dbReference type="EMBL" id="OHT55997.1"/>
    </source>
</evidence>
<accession>A0AB73MU63</accession>
<keyword evidence="1" id="KW-1133">Transmembrane helix</keyword>
<sequence>MVIQLPRTVILFVLWLLLLIRLLLLLWLLALLRLLGLVPLLRRLVVRVRFTGALGIGGGGLIVGDLAAMLRLLSLLGLLCALL</sequence>
<evidence type="ECO:0000313" key="3">
    <source>
        <dbReference type="Proteomes" id="UP000180113"/>
    </source>
</evidence>
<feature type="transmembrane region" description="Helical" evidence="1">
    <location>
        <begin position="56"/>
        <end position="82"/>
    </location>
</feature>
<dbReference type="EMBL" id="MLHW01000001">
    <property type="protein sequence ID" value="OHT55997.1"/>
    <property type="molecule type" value="Genomic_DNA"/>
</dbReference>
<dbReference type="Proteomes" id="UP000180113">
    <property type="component" value="Unassembled WGS sequence"/>
</dbReference>
<evidence type="ECO:0008006" key="4">
    <source>
        <dbReference type="Google" id="ProtNLM"/>
    </source>
</evidence>
<organism evidence="2 3">
    <name type="scientific">Mycobacteroides chelonae</name>
    <name type="common">Mycobacterium chelonae</name>
    <dbReference type="NCBI Taxonomy" id="1774"/>
    <lineage>
        <taxon>Bacteria</taxon>
        <taxon>Bacillati</taxon>
        <taxon>Actinomycetota</taxon>
        <taxon>Actinomycetes</taxon>
        <taxon>Mycobacteriales</taxon>
        <taxon>Mycobacteriaceae</taxon>
        <taxon>Mycobacteroides</taxon>
    </lineage>
</organism>
<name>A0AB73MU63_MYCCH</name>
<protein>
    <recommendedName>
        <fullName evidence="4">Transmembrane protein</fullName>
    </recommendedName>
</protein>
<keyword evidence="1" id="KW-0472">Membrane</keyword>
<reference evidence="2 3" key="1">
    <citation type="submission" date="2016-10" db="EMBL/GenBank/DDBJ databases">
        <title>Evaluation of Human, Animal and Environmental Mycobacterium chelonae Isolates by Core Genome Phylogenomic Analysis, Targeted Gene Comparison, and Anti-microbial Susceptibility Patterns: A Tale of Mistaken Identities.</title>
        <authorList>
            <person name="Fogelson S.B."/>
            <person name="Camus A.C."/>
            <person name="Lorenz W."/>
            <person name="Vasireddy R."/>
            <person name="Vasireddy S."/>
            <person name="Smith T."/>
            <person name="Brown-Elliott B.A."/>
            <person name="Wallace R.J.Jr."/>
            <person name="Hasan N.A."/>
            <person name="Reischl U."/>
            <person name="Sanchez S."/>
        </authorList>
    </citation>
    <scope>NUCLEOTIDE SEQUENCE [LARGE SCALE GENOMIC DNA]</scope>
    <source>
        <strain evidence="2 3">42895</strain>
    </source>
</reference>
<comment type="caution">
    <text evidence="2">The sequence shown here is derived from an EMBL/GenBank/DDBJ whole genome shotgun (WGS) entry which is preliminary data.</text>
</comment>